<reference evidence="3 4" key="1">
    <citation type="submission" date="2019-07" db="EMBL/GenBank/DDBJ databases">
        <title>Whole genome shotgun sequence of Aeromicrobium flavum NBRC 107625.</title>
        <authorList>
            <person name="Hosoyama A."/>
            <person name="Uohara A."/>
            <person name="Ohji S."/>
            <person name="Ichikawa N."/>
        </authorList>
    </citation>
    <scope>NUCLEOTIDE SEQUENCE [LARGE SCALE GENOMIC DNA]</scope>
    <source>
        <strain evidence="3 4">NBRC 107625</strain>
    </source>
</reference>
<feature type="region of interest" description="Disordered" evidence="1">
    <location>
        <begin position="305"/>
        <end position="359"/>
    </location>
</feature>
<accession>A0A512HRS3</accession>
<gene>
    <name evidence="3" type="ORF">AFL01nite_03970</name>
</gene>
<organism evidence="3 4">
    <name type="scientific">Aeromicrobium flavum</name>
    <dbReference type="NCBI Taxonomy" id="416568"/>
    <lineage>
        <taxon>Bacteria</taxon>
        <taxon>Bacillati</taxon>
        <taxon>Actinomycetota</taxon>
        <taxon>Actinomycetes</taxon>
        <taxon>Propionibacteriales</taxon>
        <taxon>Nocardioidaceae</taxon>
        <taxon>Aeromicrobium</taxon>
    </lineage>
</organism>
<evidence type="ECO:0000313" key="4">
    <source>
        <dbReference type="Proteomes" id="UP000321769"/>
    </source>
</evidence>
<dbReference type="Pfam" id="PF02720">
    <property type="entry name" value="DUF222"/>
    <property type="match status" value="1"/>
</dbReference>
<evidence type="ECO:0000259" key="2">
    <source>
        <dbReference type="Pfam" id="PF02720"/>
    </source>
</evidence>
<evidence type="ECO:0000313" key="3">
    <source>
        <dbReference type="EMBL" id="GEO88070.1"/>
    </source>
</evidence>
<name>A0A512HRS3_9ACTN</name>
<proteinExistence type="predicted"/>
<keyword evidence="4" id="KW-1185">Reference proteome</keyword>
<comment type="caution">
    <text evidence="3">The sequence shown here is derived from an EMBL/GenBank/DDBJ whole genome shotgun (WGS) entry which is preliminary data.</text>
</comment>
<sequence length="359" mass="39314">MTSETTSLSADAVRRARAIAEFTEWHFVVTQHAERGAQIDRCDEIALTKELARREVTLDLAQSLHVSENTIWAMISESGVLRDRAPAVWEAFRAGDIDGVRVTAIARTAEQLQTRKALDHLERSAPEYAATHTVAELRSWLRRLRARLEPEPTAQETARAVEQRHVSIRHNDDGTSWLAALLPTPLAIAVGDRLRRTAKSLPAIDPDTGEKDRRTREQKQADVLGHWLTSCTGTETDIRAEIAISIAATDLIGLTDGPGLTLDGEPVGAEWVRELAQSEHTLFRRLVLDPLGEVLDTTVLRTNPPSHCGEHSAGGTAPVASPAAEFRPMRPTSTTRRPTTRAAPPRHRTSGACAASTTT</sequence>
<dbReference type="OrthoDB" id="4426006at2"/>
<dbReference type="Proteomes" id="UP000321769">
    <property type="component" value="Unassembled WGS sequence"/>
</dbReference>
<dbReference type="AlphaFoldDB" id="A0A512HRS3"/>
<dbReference type="RefSeq" id="WP_146825403.1">
    <property type="nucleotide sequence ID" value="NZ_BAAAYQ010000001.1"/>
</dbReference>
<feature type="domain" description="DUF222" evidence="2">
    <location>
        <begin position="37"/>
        <end position="296"/>
    </location>
</feature>
<protein>
    <recommendedName>
        <fullName evidence="2">DUF222 domain-containing protein</fullName>
    </recommendedName>
</protein>
<evidence type="ECO:0000256" key="1">
    <source>
        <dbReference type="SAM" id="MobiDB-lite"/>
    </source>
</evidence>
<dbReference type="InterPro" id="IPR003870">
    <property type="entry name" value="DUF222"/>
</dbReference>
<feature type="compositionally biased region" description="Low complexity" evidence="1">
    <location>
        <begin position="329"/>
        <end position="343"/>
    </location>
</feature>
<dbReference type="EMBL" id="BJZQ01000001">
    <property type="protein sequence ID" value="GEO88070.1"/>
    <property type="molecule type" value="Genomic_DNA"/>
</dbReference>